<dbReference type="AlphaFoldDB" id="A0A5A5TDL6"/>
<dbReference type="Proteomes" id="UP000322530">
    <property type="component" value="Unassembled WGS sequence"/>
</dbReference>
<feature type="compositionally biased region" description="Polar residues" evidence="1">
    <location>
        <begin position="33"/>
        <end position="49"/>
    </location>
</feature>
<evidence type="ECO:0000313" key="3">
    <source>
        <dbReference type="Proteomes" id="UP000322530"/>
    </source>
</evidence>
<reference evidence="2 3" key="1">
    <citation type="submission" date="2019-01" db="EMBL/GenBank/DDBJ databases">
        <title>Draft genome sequence of Dictyobacter sp. Uno17.</title>
        <authorList>
            <person name="Wang C.M."/>
            <person name="Zheng Y."/>
            <person name="Sakai Y."/>
            <person name="Abe K."/>
            <person name="Yokota A."/>
            <person name="Yabe S."/>
        </authorList>
    </citation>
    <scope>NUCLEOTIDE SEQUENCE [LARGE SCALE GENOMIC DNA]</scope>
    <source>
        <strain evidence="2 3">Uno17</strain>
    </source>
</reference>
<name>A0A5A5TDL6_9CHLR</name>
<feature type="region of interest" description="Disordered" evidence="1">
    <location>
        <begin position="1"/>
        <end position="49"/>
    </location>
</feature>
<keyword evidence="3" id="KW-1185">Reference proteome</keyword>
<comment type="caution">
    <text evidence="2">The sequence shown here is derived from an EMBL/GenBank/DDBJ whole genome shotgun (WGS) entry which is preliminary data.</text>
</comment>
<evidence type="ECO:0000313" key="2">
    <source>
        <dbReference type="EMBL" id="GCF09143.1"/>
    </source>
</evidence>
<dbReference type="RefSeq" id="WP_172632101.1">
    <property type="nucleotide sequence ID" value="NZ_BIXY01000037.1"/>
</dbReference>
<evidence type="ECO:0000256" key="1">
    <source>
        <dbReference type="SAM" id="MobiDB-lite"/>
    </source>
</evidence>
<protein>
    <submittedName>
        <fullName evidence="2">Uncharacterized protein</fullName>
    </submittedName>
</protein>
<organism evidence="2 3">
    <name type="scientific">Dictyobacter arantiisoli</name>
    <dbReference type="NCBI Taxonomy" id="2014874"/>
    <lineage>
        <taxon>Bacteria</taxon>
        <taxon>Bacillati</taxon>
        <taxon>Chloroflexota</taxon>
        <taxon>Ktedonobacteria</taxon>
        <taxon>Ktedonobacterales</taxon>
        <taxon>Dictyobacteraceae</taxon>
        <taxon>Dictyobacter</taxon>
    </lineage>
</organism>
<dbReference type="EMBL" id="BIXY01000037">
    <property type="protein sequence ID" value="GCF09143.1"/>
    <property type="molecule type" value="Genomic_DNA"/>
</dbReference>
<gene>
    <name evidence="2" type="ORF">KDI_27070</name>
</gene>
<proteinExistence type="predicted"/>
<accession>A0A5A5TDL6</accession>
<sequence length="49" mass="5701">MFQQKLYNPGGYAHQKRGQDDLENGRSGLADVQWTNRQTQQPQENEPLK</sequence>